<dbReference type="Pfam" id="PF12680">
    <property type="entry name" value="SnoaL_2"/>
    <property type="match status" value="1"/>
</dbReference>
<accession>A0A2N9VW37</accession>
<dbReference type="SUPFAM" id="SSF54427">
    <property type="entry name" value="NTF2-like"/>
    <property type="match status" value="1"/>
</dbReference>
<dbReference type="KEGG" id="pht:BLM14_07180"/>
<protein>
    <recommendedName>
        <fullName evidence="1">SnoaL-like domain-containing protein</fullName>
    </recommendedName>
</protein>
<dbReference type="EMBL" id="MZMT01000037">
    <property type="protein sequence ID" value="PIO43705.1"/>
    <property type="molecule type" value="Genomic_DNA"/>
</dbReference>
<dbReference type="Proteomes" id="UP000232163">
    <property type="component" value="Unassembled WGS sequence"/>
</dbReference>
<gene>
    <name evidence="2" type="ORF">B5P45_17565</name>
</gene>
<evidence type="ECO:0000259" key="1">
    <source>
        <dbReference type="Pfam" id="PF12680"/>
    </source>
</evidence>
<dbReference type="InterPro" id="IPR037401">
    <property type="entry name" value="SnoaL-like"/>
</dbReference>
<organism evidence="2 3">
    <name type="scientific">Phyllobacterium zundukense</name>
    <dbReference type="NCBI Taxonomy" id="1867719"/>
    <lineage>
        <taxon>Bacteria</taxon>
        <taxon>Pseudomonadati</taxon>
        <taxon>Pseudomonadota</taxon>
        <taxon>Alphaproteobacteria</taxon>
        <taxon>Hyphomicrobiales</taxon>
        <taxon>Phyllobacteriaceae</taxon>
        <taxon>Phyllobacterium</taxon>
    </lineage>
</organism>
<feature type="domain" description="SnoaL-like" evidence="1">
    <location>
        <begin position="11"/>
        <end position="119"/>
    </location>
</feature>
<dbReference type="OrthoDB" id="8446131at2"/>
<comment type="caution">
    <text evidence="2">The sequence shown here is derived from an EMBL/GenBank/DDBJ whole genome shotgun (WGS) entry which is preliminary data.</text>
</comment>
<evidence type="ECO:0000313" key="3">
    <source>
        <dbReference type="Proteomes" id="UP000232163"/>
    </source>
</evidence>
<name>A0A2N9VW37_9HYPH</name>
<dbReference type="AlphaFoldDB" id="A0A2N9VW37"/>
<dbReference type="Gene3D" id="3.10.450.50">
    <property type="match status" value="1"/>
</dbReference>
<proteinExistence type="predicted"/>
<dbReference type="RefSeq" id="WP_099998764.1">
    <property type="nucleotide sequence ID" value="NZ_CP017940.1"/>
</dbReference>
<reference evidence="3" key="1">
    <citation type="journal article" date="2017" name="Int J Environ Stud">
        <title>Does the Miocene-Pliocene relict legume Oxytropis triphylla form nitrogen-fixing nodules with a combination of bacterial strains?</title>
        <authorList>
            <person name="Safronova V."/>
            <person name="Belimov A."/>
            <person name="Sazanova A."/>
            <person name="Kuznetsova I."/>
            <person name="Popova J."/>
            <person name="Andronov E."/>
            <person name="Verkhozina A."/>
            <person name="Tikhonovich I."/>
        </authorList>
    </citation>
    <scope>NUCLEOTIDE SEQUENCE [LARGE SCALE GENOMIC DNA]</scope>
    <source>
        <strain evidence="3">Tri-38</strain>
    </source>
</reference>
<keyword evidence="3" id="KW-1185">Reference proteome</keyword>
<dbReference type="InterPro" id="IPR032710">
    <property type="entry name" value="NTF2-like_dom_sf"/>
</dbReference>
<evidence type="ECO:0000313" key="2">
    <source>
        <dbReference type="EMBL" id="PIO43705.1"/>
    </source>
</evidence>
<sequence length="138" mass="15663">MTDRSELESTVQTIYKARQDNDIDALMAFFDPACSFRIVGSDRLGSMTQTVDDSESLRIAMTRFMDNWDFSKLKTTSLHVDGDTVFAHRSGQVRFIPSDVWNNTEFIDKFTFKDGLVVDLAEFIDTLQVAETMGLVKS</sequence>